<reference evidence="3 4" key="1">
    <citation type="submission" date="2017-05" db="EMBL/GenBank/DDBJ databases">
        <authorList>
            <person name="Varghese N."/>
            <person name="Submissions S."/>
        </authorList>
    </citation>
    <scope>NUCLEOTIDE SEQUENCE [LARGE SCALE GENOMIC DNA]</scope>
    <source>
        <strain evidence="3 4">SM16</strain>
    </source>
</reference>
<name>A0ABY1Q174_9SPHN</name>
<evidence type="ECO:0000313" key="3">
    <source>
        <dbReference type="EMBL" id="SMP53706.1"/>
    </source>
</evidence>
<dbReference type="InterPro" id="IPR027417">
    <property type="entry name" value="P-loop_NTPase"/>
</dbReference>
<comment type="caution">
    <text evidence="3">The sequence shown here is derived from an EMBL/GenBank/DDBJ whole genome shotgun (WGS) entry which is preliminary data.</text>
</comment>
<evidence type="ECO:0000313" key="4">
    <source>
        <dbReference type="Proteomes" id="UP001157910"/>
    </source>
</evidence>
<dbReference type="Pfam" id="PF13481">
    <property type="entry name" value="AAA_25"/>
    <property type="match status" value="1"/>
</dbReference>
<sequence length="513" mass="56489">MIIDTEAANEFIDHVVEASEDMKVGLDRFRLIVDLAGQRSRVEGNDAIIRTGITTALEKEQYFSLAKVAVQANVEHAFIDLLGAGTAATTNFYLDVGRLLAHGTQSELDDLVNEVCVEGWEEVDLVHRYEQVPHAVSRNFAERLDEFAQLNPGWLQEAEDEHARQFEEDGDEPMQDDHILLPVGQVLGCDLLAQDDLEHCHEESRAAGVEVQDESSMTDARPHEPITDMGEPSFDDTFRMIPMSAFLERPLPARPLVFGPMLERGLVTVLGAAPGIGKSTLTAAISTSVALGRDFAGFEVPEPVRVWHMNTEDSSEETQRRFTAFAQHNRIGRSELHNLAAPEHGRRLRLINKLSGTPQPSDQGIALRKAIVRNRLGLLVLDPLVFLHDLDENSNAEMAAFFEFLQETARDTSCAILLVHHARKDKGGQSMDVLRGASAIAASARSVYTLCEEDGRNEATLTCVKSNNHSRASQSVSFERQSVTLDNGDQVGVLVPCNTAVATAGTPVRRRSQ</sequence>
<dbReference type="SUPFAM" id="SSF52540">
    <property type="entry name" value="P-loop containing nucleoside triphosphate hydrolases"/>
    <property type="match status" value="1"/>
</dbReference>
<evidence type="ECO:0000259" key="2">
    <source>
        <dbReference type="SMART" id="SM00382"/>
    </source>
</evidence>
<dbReference type="InterPro" id="IPR003593">
    <property type="entry name" value="AAA+_ATPase"/>
</dbReference>
<organism evidence="3 4">
    <name type="scientific">Novosphingobium panipatense</name>
    <dbReference type="NCBI Taxonomy" id="428991"/>
    <lineage>
        <taxon>Bacteria</taxon>
        <taxon>Pseudomonadati</taxon>
        <taxon>Pseudomonadota</taxon>
        <taxon>Alphaproteobacteria</taxon>
        <taxon>Sphingomonadales</taxon>
        <taxon>Sphingomonadaceae</taxon>
        <taxon>Novosphingobium</taxon>
    </lineage>
</organism>
<feature type="region of interest" description="Disordered" evidence="1">
    <location>
        <begin position="205"/>
        <end position="233"/>
    </location>
</feature>
<dbReference type="Gene3D" id="3.40.50.300">
    <property type="entry name" value="P-loop containing nucleotide triphosphate hydrolases"/>
    <property type="match status" value="1"/>
</dbReference>
<accession>A0ABY1Q174</accession>
<protein>
    <submittedName>
        <fullName evidence="3">AAA domain-containing protein</fullName>
    </submittedName>
</protein>
<feature type="domain" description="AAA+ ATPase" evidence="2">
    <location>
        <begin position="264"/>
        <end position="452"/>
    </location>
</feature>
<evidence type="ECO:0000256" key="1">
    <source>
        <dbReference type="SAM" id="MobiDB-lite"/>
    </source>
</evidence>
<proteinExistence type="predicted"/>
<gene>
    <name evidence="3" type="ORF">SAMN06296065_101463</name>
</gene>
<keyword evidence="4" id="KW-1185">Reference proteome</keyword>
<dbReference type="Proteomes" id="UP001157910">
    <property type="component" value="Unassembled WGS sequence"/>
</dbReference>
<dbReference type="EMBL" id="FXUI01000001">
    <property type="protein sequence ID" value="SMP53706.1"/>
    <property type="molecule type" value="Genomic_DNA"/>
</dbReference>
<dbReference type="RefSeq" id="WP_283405019.1">
    <property type="nucleotide sequence ID" value="NZ_FXUI01000001.1"/>
</dbReference>
<dbReference type="SMART" id="SM00382">
    <property type="entry name" value="AAA"/>
    <property type="match status" value="1"/>
</dbReference>